<dbReference type="PANTHER" id="PTHR12526">
    <property type="entry name" value="GLYCOSYLTRANSFERASE"/>
    <property type="match status" value="1"/>
</dbReference>
<gene>
    <name evidence="6" type="ORF">FHS89_000451</name>
</gene>
<proteinExistence type="inferred from homology"/>
<evidence type="ECO:0000256" key="1">
    <source>
        <dbReference type="ARBA" id="ARBA00009481"/>
    </source>
</evidence>
<keyword evidence="3 6" id="KW-0808">Transferase</keyword>
<dbReference type="EC" id="2.4.1.-" evidence="6"/>
<reference evidence="6 7" key="1">
    <citation type="submission" date="2020-08" db="EMBL/GenBank/DDBJ databases">
        <title>Genomic Encyclopedia of Type Strains, Phase IV (KMG-IV): sequencing the most valuable type-strain genomes for metagenomic binning, comparative biology and taxonomic classification.</title>
        <authorList>
            <person name="Goeker M."/>
        </authorList>
    </citation>
    <scope>NUCLEOTIDE SEQUENCE [LARGE SCALE GENOMIC DNA]</scope>
    <source>
        <strain evidence="6 7">DSM 103377</strain>
    </source>
</reference>
<name>A0A840WJU9_9RHOB</name>
<evidence type="ECO:0000256" key="2">
    <source>
        <dbReference type="ARBA" id="ARBA00022676"/>
    </source>
</evidence>
<dbReference type="Pfam" id="PF00534">
    <property type="entry name" value="Glycos_transf_1"/>
    <property type="match status" value="1"/>
</dbReference>
<evidence type="ECO:0000313" key="6">
    <source>
        <dbReference type="EMBL" id="MBB5514453.1"/>
    </source>
</evidence>
<dbReference type="Pfam" id="PF13439">
    <property type="entry name" value="Glyco_transf_4"/>
    <property type="match status" value="1"/>
</dbReference>
<sequence>MIAITAQAFPPASGGIQNLMAGLAEHIAKAGHDTLVFADGKPDAQDARLPYKIRRFAGLKPLRRVLKARAIKATPGITALYADSWKSLERLPNRLPYPVIVYAHGNEYPEDGRKAARIRAALSKATHMIVVSEETRGRSAPMVPSGLPVTTIHPPVYPHTPATETDHARIAEMWPSSGPRLVTLSRLIDWKGIDQAIRAVAAVRAAHPGLQMLIGGTGDDLDRLQGIVAEHDLADVVKFIGRIEGGAKTALLESADIFLQPGRSVNGQREGFGITYLEAALAGLPTISGNAGGAPEALRHGETGFVVDGTDLSEVTNALSQLLTNEALRHQMGAAGRAHGQAALWQNQIGDILKLAAPMES</sequence>
<keyword evidence="2 6" id="KW-0328">Glycosyltransferase</keyword>
<dbReference type="InterPro" id="IPR028098">
    <property type="entry name" value="Glyco_trans_4-like_N"/>
</dbReference>
<dbReference type="GO" id="GO:0016757">
    <property type="term" value="F:glycosyltransferase activity"/>
    <property type="evidence" value="ECO:0007669"/>
    <property type="project" value="UniProtKB-KW"/>
</dbReference>
<comment type="caution">
    <text evidence="6">The sequence shown here is derived from an EMBL/GenBank/DDBJ whole genome shotgun (WGS) entry which is preliminary data.</text>
</comment>
<evidence type="ECO:0000259" key="5">
    <source>
        <dbReference type="Pfam" id="PF13439"/>
    </source>
</evidence>
<evidence type="ECO:0000259" key="4">
    <source>
        <dbReference type="Pfam" id="PF00534"/>
    </source>
</evidence>
<accession>A0A840WJU9</accession>
<dbReference type="Gene3D" id="3.40.50.2000">
    <property type="entry name" value="Glycogen Phosphorylase B"/>
    <property type="match status" value="2"/>
</dbReference>
<dbReference type="RefSeq" id="WP_184008028.1">
    <property type="nucleotide sequence ID" value="NZ_JACIJS010000001.1"/>
</dbReference>
<evidence type="ECO:0000256" key="3">
    <source>
        <dbReference type="ARBA" id="ARBA00022679"/>
    </source>
</evidence>
<protein>
    <submittedName>
        <fullName evidence="6">Phosphatidylinositol alpha-1,6-mannosyltransferase</fullName>
        <ecNumber evidence="6">2.4.1.-</ecNumber>
    </submittedName>
</protein>
<dbReference type="PANTHER" id="PTHR12526:SF640">
    <property type="entry name" value="COLANIC ACID BIOSYNTHESIS GLYCOSYLTRANSFERASE WCAL-RELATED"/>
    <property type="match status" value="1"/>
</dbReference>
<dbReference type="CDD" id="cd03801">
    <property type="entry name" value="GT4_PimA-like"/>
    <property type="match status" value="1"/>
</dbReference>
<feature type="domain" description="Glycosyltransferase subfamily 4-like N-terminal" evidence="5">
    <location>
        <begin position="14"/>
        <end position="156"/>
    </location>
</feature>
<keyword evidence="7" id="KW-1185">Reference proteome</keyword>
<dbReference type="SUPFAM" id="SSF53756">
    <property type="entry name" value="UDP-Glycosyltransferase/glycogen phosphorylase"/>
    <property type="match status" value="1"/>
</dbReference>
<evidence type="ECO:0000313" key="7">
    <source>
        <dbReference type="Proteomes" id="UP000553766"/>
    </source>
</evidence>
<dbReference type="AlphaFoldDB" id="A0A840WJU9"/>
<feature type="domain" description="Glycosyl transferase family 1" evidence="4">
    <location>
        <begin position="175"/>
        <end position="338"/>
    </location>
</feature>
<dbReference type="Proteomes" id="UP000553766">
    <property type="component" value="Unassembled WGS sequence"/>
</dbReference>
<dbReference type="InterPro" id="IPR001296">
    <property type="entry name" value="Glyco_trans_1"/>
</dbReference>
<organism evidence="6 7">
    <name type="scientific">Rubricella aquisinus</name>
    <dbReference type="NCBI Taxonomy" id="2028108"/>
    <lineage>
        <taxon>Bacteria</taxon>
        <taxon>Pseudomonadati</taxon>
        <taxon>Pseudomonadota</taxon>
        <taxon>Alphaproteobacteria</taxon>
        <taxon>Rhodobacterales</taxon>
        <taxon>Paracoccaceae</taxon>
        <taxon>Rubricella</taxon>
    </lineage>
</organism>
<dbReference type="EMBL" id="JACIJS010000001">
    <property type="protein sequence ID" value="MBB5514453.1"/>
    <property type="molecule type" value="Genomic_DNA"/>
</dbReference>
<comment type="similarity">
    <text evidence="1">Belongs to the glycosyltransferase group 1 family. Glycosyltransferase 4 subfamily.</text>
</comment>